<dbReference type="AlphaFoldDB" id="A0A1G4G7M2"/>
<keyword evidence="2 6" id="KW-0812">Transmembrane</keyword>
<dbReference type="Pfam" id="PF13520">
    <property type="entry name" value="AA_permease_2"/>
    <property type="match status" value="1"/>
</dbReference>
<accession>A0A1G4G7M2</accession>
<evidence type="ECO:0000256" key="1">
    <source>
        <dbReference type="ARBA" id="ARBA00004141"/>
    </source>
</evidence>
<evidence type="ECO:0000313" key="7">
    <source>
        <dbReference type="EMBL" id="SCM58211.1"/>
    </source>
</evidence>
<dbReference type="GO" id="GO:0015179">
    <property type="term" value="F:L-amino acid transmembrane transporter activity"/>
    <property type="evidence" value="ECO:0007669"/>
    <property type="project" value="TreeGrafter"/>
</dbReference>
<feature type="transmembrane region" description="Helical" evidence="6">
    <location>
        <begin position="414"/>
        <end position="433"/>
    </location>
</feature>
<feature type="transmembrane region" description="Helical" evidence="6">
    <location>
        <begin position="302"/>
        <end position="323"/>
    </location>
</feature>
<dbReference type="InterPro" id="IPR002293">
    <property type="entry name" value="AA/rel_permease1"/>
</dbReference>
<dbReference type="GO" id="GO:0016020">
    <property type="term" value="C:membrane"/>
    <property type="evidence" value="ECO:0007669"/>
    <property type="project" value="UniProtKB-SubCell"/>
</dbReference>
<dbReference type="Gene3D" id="1.20.1740.10">
    <property type="entry name" value="Amino acid/polyamine transporter I"/>
    <property type="match status" value="1"/>
</dbReference>
<dbReference type="PANTHER" id="PTHR11785:SF512">
    <property type="entry name" value="SOBREMESA, ISOFORM B"/>
    <property type="match status" value="1"/>
</dbReference>
<dbReference type="EMBL" id="LT608328">
    <property type="protein sequence ID" value="SCM58211.1"/>
    <property type="molecule type" value="Genomic_DNA"/>
</dbReference>
<feature type="transmembrane region" description="Helical" evidence="6">
    <location>
        <begin position="382"/>
        <end position="402"/>
    </location>
</feature>
<sequence>MHTTLERRGNSAAAGRKIDRGRKGIEPSRTPGAPLRTIDAVALIIGIVVGAGIFRTPSVVAANVSGEFWLLCLWGFGGIVSLTGALCYAELCTAFPSRGGEYYFLKTAFGRGFSFLYAWSRITVIQTGSIAMLAYIAGDYMARLFPIGDFSAAIYATAVVVILTLVNVSGIHLGTALQKLLTALQFTGIAIIISVGLSLPSASLPISIPAAESTPEFSSIGLALLFVLLSFGGWNEAANISSELKSGSKSIVKVLVSAILFITLLYLMINMVFLKVLGLKVMAASDAVGVEMMKVTLGDKGVILIGMLVTLSALTSLNTTIFTGSRSSYALGRDYNQLAFLGEWSGKRSAPVNALYLQGTVAVLLILFGAFTRSGFEAMVDFTAPVFWFFFMSIGLALIVLRHKRPDNSRPFSVPLYPVTPLLFIIVCGYLFYSSLSYTGNGALLGVALLLAGLLFYLTCSRK</sequence>
<feature type="transmembrane region" description="Helical" evidence="6">
    <location>
        <begin position="38"/>
        <end position="56"/>
    </location>
</feature>
<dbReference type="RefSeq" id="WP_083373263.1">
    <property type="nucleotide sequence ID" value="NZ_LT608328.1"/>
</dbReference>
<keyword evidence="8" id="KW-1185">Reference proteome</keyword>
<evidence type="ECO:0000256" key="6">
    <source>
        <dbReference type="SAM" id="Phobius"/>
    </source>
</evidence>
<dbReference type="InterPro" id="IPR050598">
    <property type="entry name" value="AminoAcid_Transporter"/>
</dbReference>
<feature type="transmembrane region" description="Helical" evidence="6">
    <location>
        <begin position="68"/>
        <end position="95"/>
    </location>
</feature>
<evidence type="ECO:0000256" key="4">
    <source>
        <dbReference type="ARBA" id="ARBA00023136"/>
    </source>
</evidence>
<dbReference type="PANTHER" id="PTHR11785">
    <property type="entry name" value="AMINO ACID TRANSPORTER"/>
    <property type="match status" value="1"/>
</dbReference>
<feature type="transmembrane region" description="Helical" evidence="6">
    <location>
        <begin position="116"/>
        <end position="138"/>
    </location>
</feature>
<organism evidence="7 8">
    <name type="scientific">Petrimonas mucosa</name>
    <dbReference type="NCBI Taxonomy" id="1642646"/>
    <lineage>
        <taxon>Bacteria</taxon>
        <taxon>Pseudomonadati</taxon>
        <taxon>Bacteroidota</taxon>
        <taxon>Bacteroidia</taxon>
        <taxon>Bacteroidales</taxon>
        <taxon>Dysgonomonadaceae</taxon>
        <taxon>Petrimonas</taxon>
    </lineage>
</organism>
<feature type="compositionally biased region" description="Basic and acidic residues" evidence="5">
    <location>
        <begin position="16"/>
        <end position="26"/>
    </location>
</feature>
<evidence type="ECO:0000256" key="2">
    <source>
        <dbReference type="ARBA" id="ARBA00022692"/>
    </source>
</evidence>
<protein>
    <submittedName>
        <fullName evidence="7">B(0,+)-type amino acid transporter 1</fullName>
    </submittedName>
</protein>
<evidence type="ECO:0000256" key="3">
    <source>
        <dbReference type="ARBA" id="ARBA00022989"/>
    </source>
</evidence>
<comment type="subcellular location">
    <subcellularLocation>
        <location evidence="1">Membrane</location>
        <topology evidence="1">Multi-pass membrane protein</topology>
    </subcellularLocation>
</comment>
<feature type="transmembrane region" description="Helical" evidence="6">
    <location>
        <begin position="180"/>
        <end position="199"/>
    </location>
</feature>
<feature type="transmembrane region" description="Helical" evidence="6">
    <location>
        <begin position="219"/>
        <end position="238"/>
    </location>
</feature>
<evidence type="ECO:0000313" key="8">
    <source>
        <dbReference type="Proteomes" id="UP000178485"/>
    </source>
</evidence>
<feature type="transmembrane region" description="Helical" evidence="6">
    <location>
        <begin position="150"/>
        <end position="168"/>
    </location>
</feature>
<keyword evidence="4 6" id="KW-0472">Membrane</keyword>
<keyword evidence="3 6" id="KW-1133">Transmembrane helix</keyword>
<dbReference type="KEGG" id="pmuc:ING2E5A_1709"/>
<name>A0A1G4G7M2_9BACT</name>
<dbReference type="PIRSF" id="PIRSF006060">
    <property type="entry name" value="AA_transporter"/>
    <property type="match status" value="1"/>
</dbReference>
<feature type="transmembrane region" description="Helical" evidence="6">
    <location>
        <begin position="439"/>
        <end position="458"/>
    </location>
</feature>
<feature type="transmembrane region" description="Helical" evidence="6">
    <location>
        <begin position="355"/>
        <end position="376"/>
    </location>
</feature>
<dbReference type="STRING" id="1642646.ING2E5A_1709"/>
<feature type="transmembrane region" description="Helical" evidence="6">
    <location>
        <begin position="250"/>
        <end position="269"/>
    </location>
</feature>
<feature type="region of interest" description="Disordered" evidence="5">
    <location>
        <begin position="1"/>
        <end position="31"/>
    </location>
</feature>
<dbReference type="Proteomes" id="UP000178485">
    <property type="component" value="Chromosome i"/>
</dbReference>
<reference evidence="7 8" key="1">
    <citation type="submission" date="2016-08" db="EMBL/GenBank/DDBJ databases">
        <authorList>
            <person name="Seilhamer J.J."/>
        </authorList>
    </citation>
    <scope>NUCLEOTIDE SEQUENCE [LARGE SCALE GENOMIC DNA]</scope>
    <source>
        <strain evidence="7">ING2-E5A</strain>
    </source>
</reference>
<proteinExistence type="predicted"/>
<evidence type="ECO:0000256" key="5">
    <source>
        <dbReference type="SAM" id="MobiDB-lite"/>
    </source>
</evidence>
<gene>
    <name evidence="7" type="primary">Slc7a9</name>
    <name evidence="7" type="ORF">ING2E5A_1709</name>
</gene>